<dbReference type="Proteomes" id="UP000276133">
    <property type="component" value="Unassembled WGS sequence"/>
</dbReference>
<organism evidence="1 2">
    <name type="scientific">Brachionus plicatilis</name>
    <name type="common">Marine rotifer</name>
    <name type="synonym">Brachionus muelleri</name>
    <dbReference type="NCBI Taxonomy" id="10195"/>
    <lineage>
        <taxon>Eukaryota</taxon>
        <taxon>Metazoa</taxon>
        <taxon>Spiralia</taxon>
        <taxon>Gnathifera</taxon>
        <taxon>Rotifera</taxon>
        <taxon>Eurotatoria</taxon>
        <taxon>Monogononta</taxon>
        <taxon>Pseudotrocha</taxon>
        <taxon>Ploima</taxon>
        <taxon>Brachionidae</taxon>
        <taxon>Brachionus</taxon>
    </lineage>
</organism>
<keyword evidence="2" id="KW-1185">Reference proteome</keyword>
<gene>
    <name evidence="1" type="ORF">BpHYR1_034784</name>
</gene>
<comment type="caution">
    <text evidence="1">The sequence shown here is derived from an EMBL/GenBank/DDBJ whole genome shotgun (WGS) entry which is preliminary data.</text>
</comment>
<name>A0A3M7S1W7_BRAPC</name>
<evidence type="ECO:0000313" key="1">
    <source>
        <dbReference type="EMBL" id="RNA29796.1"/>
    </source>
</evidence>
<proteinExistence type="predicted"/>
<dbReference type="EMBL" id="REGN01002164">
    <property type="protein sequence ID" value="RNA29796.1"/>
    <property type="molecule type" value="Genomic_DNA"/>
</dbReference>
<protein>
    <submittedName>
        <fullName evidence="1">Uncharacterized protein</fullName>
    </submittedName>
</protein>
<reference evidence="1 2" key="1">
    <citation type="journal article" date="2018" name="Sci. Rep.">
        <title>Genomic signatures of local adaptation to the degree of environmental predictability in rotifers.</title>
        <authorList>
            <person name="Franch-Gras L."/>
            <person name="Hahn C."/>
            <person name="Garcia-Roger E.M."/>
            <person name="Carmona M.J."/>
            <person name="Serra M."/>
            <person name="Gomez A."/>
        </authorList>
    </citation>
    <scope>NUCLEOTIDE SEQUENCE [LARGE SCALE GENOMIC DNA]</scope>
    <source>
        <strain evidence="1">HYR1</strain>
    </source>
</reference>
<accession>A0A3M7S1W7</accession>
<sequence>MLEFGRLAIDRPEIRDAYLRANKFLVANFVCILETVEALESVIFEVDSRRPNGKRKKSIKLIST</sequence>
<evidence type="ECO:0000313" key="2">
    <source>
        <dbReference type="Proteomes" id="UP000276133"/>
    </source>
</evidence>
<dbReference type="AlphaFoldDB" id="A0A3M7S1W7"/>